<sequence length="77" mass="8671">MSHIGLGLDSQQGSPHSKNLLTFTSGREQIDYPVHWESGICECCIAIKSNIFALRILQRIYYCTLHGNTRLNPHKAS</sequence>
<dbReference type="EMBL" id="GBXM01066252">
    <property type="protein sequence ID" value="JAH42325.1"/>
    <property type="molecule type" value="Transcribed_RNA"/>
</dbReference>
<organism evidence="1">
    <name type="scientific">Anguilla anguilla</name>
    <name type="common">European freshwater eel</name>
    <name type="synonym">Muraena anguilla</name>
    <dbReference type="NCBI Taxonomy" id="7936"/>
    <lineage>
        <taxon>Eukaryota</taxon>
        <taxon>Metazoa</taxon>
        <taxon>Chordata</taxon>
        <taxon>Craniata</taxon>
        <taxon>Vertebrata</taxon>
        <taxon>Euteleostomi</taxon>
        <taxon>Actinopterygii</taxon>
        <taxon>Neopterygii</taxon>
        <taxon>Teleostei</taxon>
        <taxon>Anguilliformes</taxon>
        <taxon>Anguillidae</taxon>
        <taxon>Anguilla</taxon>
    </lineage>
</organism>
<protein>
    <submittedName>
        <fullName evidence="1">Uncharacterized protein</fullName>
    </submittedName>
</protein>
<name>A0A0E9SNU6_ANGAN</name>
<accession>A0A0E9SNU6</accession>
<reference evidence="1" key="2">
    <citation type="journal article" date="2015" name="Fish Shellfish Immunol.">
        <title>Early steps in the European eel (Anguilla anguilla)-Vibrio vulnificus interaction in the gills: Role of the RtxA13 toxin.</title>
        <authorList>
            <person name="Callol A."/>
            <person name="Pajuelo D."/>
            <person name="Ebbesson L."/>
            <person name="Teles M."/>
            <person name="MacKenzie S."/>
            <person name="Amaro C."/>
        </authorList>
    </citation>
    <scope>NUCLEOTIDE SEQUENCE</scope>
</reference>
<evidence type="ECO:0000313" key="1">
    <source>
        <dbReference type="EMBL" id="JAH42325.1"/>
    </source>
</evidence>
<dbReference type="AlphaFoldDB" id="A0A0E9SNU6"/>
<reference evidence="1" key="1">
    <citation type="submission" date="2014-11" db="EMBL/GenBank/DDBJ databases">
        <authorList>
            <person name="Amaro Gonzalez C."/>
        </authorList>
    </citation>
    <scope>NUCLEOTIDE SEQUENCE</scope>
</reference>
<proteinExistence type="predicted"/>